<protein>
    <recommendedName>
        <fullName evidence="6">FMN dependent NADH:quinone oxidoreductase</fullName>
        <ecNumber evidence="6">1.6.5.-</ecNumber>
    </recommendedName>
    <alternativeName>
        <fullName evidence="6">Azo-dye reductase</fullName>
    </alternativeName>
    <alternativeName>
        <fullName evidence="6">FMN-dependent NADH-azo compound oxidoreductase</fullName>
    </alternativeName>
    <alternativeName>
        <fullName evidence="6">FMN-dependent NADH-azoreductase</fullName>
        <ecNumber evidence="6">1.7.1.17</ecNumber>
    </alternativeName>
</protein>
<keyword evidence="4 6" id="KW-0520">NAD</keyword>
<keyword evidence="3 6" id="KW-0560">Oxidoreductase</keyword>
<feature type="binding site" evidence="6">
    <location>
        <position position="10"/>
    </location>
    <ligand>
        <name>FMN</name>
        <dbReference type="ChEBI" id="CHEBI:58210"/>
    </ligand>
</feature>
<dbReference type="Pfam" id="PF02525">
    <property type="entry name" value="Flavodoxin_2"/>
    <property type="match status" value="1"/>
</dbReference>
<evidence type="ECO:0000256" key="6">
    <source>
        <dbReference type="HAMAP-Rule" id="MF_01216"/>
    </source>
</evidence>
<dbReference type="EMBL" id="BMMV01000002">
    <property type="protein sequence ID" value="GGJ79294.1"/>
    <property type="molecule type" value="Genomic_DNA"/>
</dbReference>
<evidence type="ECO:0000256" key="3">
    <source>
        <dbReference type="ARBA" id="ARBA00023002"/>
    </source>
</evidence>
<evidence type="ECO:0000259" key="8">
    <source>
        <dbReference type="Pfam" id="PF02525"/>
    </source>
</evidence>
<comment type="function">
    <text evidence="6">Also exhibits azoreductase activity. Catalyzes the reductive cleavage of the azo bond in aromatic azo compounds to the corresponding amines.</text>
</comment>
<dbReference type="SUPFAM" id="SSF52218">
    <property type="entry name" value="Flavoproteins"/>
    <property type="match status" value="1"/>
</dbReference>
<dbReference type="PANTHER" id="PTHR43741:SF4">
    <property type="entry name" value="FMN-DEPENDENT NADH:QUINONE OXIDOREDUCTASE"/>
    <property type="match status" value="1"/>
</dbReference>
<dbReference type="InterPro" id="IPR003680">
    <property type="entry name" value="Flavodoxin_fold"/>
</dbReference>
<organism evidence="9 10">
    <name type="scientific">Streptomyces camponoticapitis</name>
    <dbReference type="NCBI Taxonomy" id="1616125"/>
    <lineage>
        <taxon>Bacteria</taxon>
        <taxon>Bacillati</taxon>
        <taxon>Actinomycetota</taxon>
        <taxon>Actinomycetes</taxon>
        <taxon>Kitasatosporales</taxon>
        <taxon>Streptomycetaceae</taxon>
        <taxon>Streptomyces</taxon>
    </lineage>
</organism>
<comment type="cofactor">
    <cofactor evidence="6">
        <name>FMN</name>
        <dbReference type="ChEBI" id="CHEBI:58210"/>
    </cofactor>
    <text evidence="6">Binds 1 FMN per subunit.</text>
</comment>
<gene>
    <name evidence="6" type="primary">azoR</name>
    <name evidence="9" type="ORF">GCM10011583_08570</name>
</gene>
<comment type="caution">
    <text evidence="6">Lacks conserved residue(s) required for the propagation of feature annotation.</text>
</comment>
<proteinExistence type="inferred from homology"/>
<keyword evidence="10" id="KW-1185">Reference proteome</keyword>
<evidence type="ECO:0000256" key="2">
    <source>
        <dbReference type="ARBA" id="ARBA00022643"/>
    </source>
</evidence>
<feature type="region of interest" description="Disordered" evidence="7">
    <location>
        <begin position="194"/>
        <end position="232"/>
    </location>
</feature>
<dbReference type="InterPro" id="IPR050104">
    <property type="entry name" value="FMN-dep_NADH:Q_OxRdtase_AzoR1"/>
</dbReference>
<comment type="similarity">
    <text evidence="6">Belongs to the azoreductase type 1 family.</text>
</comment>
<dbReference type="Gene3D" id="3.40.50.360">
    <property type="match status" value="1"/>
</dbReference>
<comment type="function">
    <text evidence="6">Quinone reductase that provides resistance to thiol-specific stress caused by electrophilic quinones.</text>
</comment>
<reference evidence="10" key="1">
    <citation type="journal article" date="2019" name="Int. J. Syst. Evol. Microbiol.">
        <title>The Global Catalogue of Microorganisms (GCM) 10K type strain sequencing project: providing services to taxonomists for standard genome sequencing and annotation.</title>
        <authorList>
            <consortium name="The Broad Institute Genomics Platform"/>
            <consortium name="The Broad Institute Genome Sequencing Center for Infectious Disease"/>
            <person name="Wu L."/>
            <person name="Ma J."/>
        </authorList>
    </citation>
    <scope>NUCLEOTIDE SEQUENCE [LARGE SCALE GENOMIC DNA]</scope>
    <source>
        <strain evidence="10">CGMCC 4.7275</strain>
    </source>
</reference>
<comment type="catalytic activity">
    <reaction evidence="6">
        <text>2 a quinone + NADH + H(+) = 2 a 1,4-benzosemiquinone + NAD(+)</text>
        <dbReference type="Rhea" id="RHEA:65952"/>
        <dbReference type="ChEBI" id="CHEBI:15378"/>
        <dbReference type="ChEBI" id="CHEBI:57540"/>
        <dbReference type="ChEBI" id="CHEBI:57945"/>
        <dbReference type="ChEBI" id="CHEBI:132124"/>
        <dbReference type="ChEBI" id="CHEBI:134225"/>
    </reaction>
</comment>
<accession>A0ABQ2DZI2</accession>
<comment type="catalytic activity">
    <reaction evidence="5">
        <text>N,N-dimethyl-1,4-phenylenediamine + anthranilate + 2 NAD(+) = 2-(4-dimethylaminophenyl)diazenylbenzoate + 2 NADH + 2 H(+)</text>
        <dbReference type="Rhea" id="RHEA:55872"/>
        <dbReference type="ChEBI" id="CHEBI:15378"/>
        <dbReference type="ChEBI" id="CHEBI:15783"/>
        <dbReference type="ChEBI" id="CHEBI:16567"/>
        <dbReference type="ChEBI" id="CHEBI:57540"/>
        <dbReference type="ChEBI" id="CHEBI:57945"/>
        <dbReference type="ChEBI" id="CHEBI:71579"/>
        <dbReference type="EC" id="1.7.1.17"/>
    </reaction>
    <physiologicalReaction direction="right-to-left" evidence="5">
        <dbReference type="Rhea" id="RHEA:55874"/>
    </physiologicalReaction>
</comment>
<evidence type="ECO:0000256" key="1">
    <source>
        <dbReference type="ARBA" id="ARBA00022630"/>
    </source>
</evidence>
<feature type="domain" description="Flavodoxin-like fold" evidence="8">
    <location>
        <begin position="4"/>
        <end position="162"/>
    </location>
</feature>
<comment type="caution">
    <text evidence="9">The sequence shown here is derived from an EMBL/GenBank/DDBJ whole genome shotgun (WGS) entry which is preliminary data.</text>
</comment>
<dbReference type="InterPro" id="IPR029039">
    <property type="entry name" value="Flavoprotein-like_sf"/>
</dbReference>
<dbReference type="EC" id="1.6.5.-" evidence="6"/>
<evidence type="ECO:0000256" key="4">
    <source>
        <dbReference type="ARBA" id="ARBA00023027"/>
    </source>
</evidence>
<dbReference type="RefSeq" id="WP_189105900.1">
    <property type="nucleotide sequence ID" value="NZ_BMMV01000002.1"/>
</dbReference>
<evidence type="ECO:0000256" key="7">
    <source>
        <dbReference type="SAM" id="MobiDB-lite"/>
    </source>
</evidence>
<name>A0ABQ2DZI2_9ACTN</name>
<keyword evidence="1 6" id="KW-0285">Flavoprotein</keyword>
<feature type="binding site" evidence="6">
    <location>
        <begin position="16"/>
        <end position="18"/>
    </location>
    <ligand>
        <name>FMN</name>
        <dbReference type="ChEBI" id="CHEBI:58210"/>
    </ligand>
</feature>
<dbReference type="EC" id="1.7.1.17" evidence="6"/>
<dbReference type="HAMAP" id="MF_01216">
    <property type="entry name" value="Azoreductase_type1"/>
    <property type="match status" value="1"/>
</dbReference>
<dbReference type="InterPro" id="IPR023048">
    <property type="entry name" value="NADH:quinone_OxRdtase_FMN_depd"/>
</dbReference>
<keyword evidence="2 6" id="KW-0288">FMN</keyword>
<feature type="compositionally biased region" description="Basic and acidic residues" evidence="7">
    <location>
        <begin position="194"/>
        <end position="209"/>
    </location>
</feature>
<sequence length="232" mass="24707">MSYLLRIDASASGASSISRQVADSFTAAWTGDIVRRDLALDPVDHLGAPGITARTTPADERTPEQKAAALLQDELVEEFLGAGAYLFAVPLYNYSMPSVFKAWLDHTMVVGRTIGLGDAVRTAGRPAVVVSARGGGYGPGSPQHGKDFLVPTLETVLGDPNLMSLDVRAITPELTYAPIMEPLRHLLPQHHASLEDAHKQARRQAEEISRTLGVRTETGGSAGTADAALGRR</sequence>
<evidence type="ECO:0000313" key="10">
    <source>
        <dbReference type="Proteomes" id="UP000660265"/>
    </source>
</evidence>
<comment type="subunit">
    <text evidence="6">Homodimer.</text>
</comment>
<evidence type="ECO:0000256" key="5">
    <source>
        <dbReference type="ARBA" id="ARBA00048542"/>
    </source>
</evidence>
<evidence type="ECO:0000313" key="9">
    <source>
        <dbReference type="EMBL" id="GGJ79294.1"/>
    </source>
</evidence>
<dbReference type="PANTHER" id="PTHR43741">
    <property type="entry name" value="FMN-DEPENDENT NADH-AZOREDUCTASE 1"/>
    <property type="match status" value="1"/>
</dbReference>
<dbReference type="Proteomes" id="UP000660265">
    <property type="component" value="Unassembled WGS sequence"/>
</dbReference>